<sequence length="74" mass="8136">MDATRFGRSARLSRRQALLGVRGLRVPGWSFALSGAAATRTPRSGWSSSNPPQGFDPLDQPDILPFSRILILRE</sequence>
<proteinExistence type="predicted"/>
<name>A0A8J7GEN8_9ACTN</name>
<dbReference type="Proteomes" id="UP000622552">
    <property type="component" value="Unassembled WGS sequence"/>
</dbReference>
<feature type="region of interest" description="Disordered" evidence="1">
    <location>
        <begin position="39"/>
        <end position="61"/>
    </location>
</feature>
<dbReference type="AlphaFoldDB" id="A0A8J7GEN8"/>
<reference evidence="2" key="1">
    <citation type="submission" date="2020-11" db="EMBL/GenBank/DDBJ databases">
        <title>Sequencing the genomes of 1000 actinobacteria strains.</title>
        <authorList>
            <person name="Klenk H.-P."/>
        </authorList>
    </citation>
    <scope>NUCLEOTIDE SEQUENCE</scope>
    <source>
        <strain evidence="2">DSM 45356</strain>
    </source>
</reference>
<evidence type="ECO:0000313" key="3">
    <source>
        <dbReference type="Proteomes" id="UP000622552"/>
    </source>
</evidence>
<evidence type="ECO:0000256" key="1">
    <source>
        <dbReference type="SAM" id="MobiDB-lite"/>
    </source>
</evidence>
<accession>A0A8J7GEN8</accession>
<keyword evidence="3" id="KW-1185">Reference proteome</keyword>
<feature type="compositionally biased region" description="Polar residues" evidence="1">
    <location>
        <begin position="41"/>
        <end position="52"/>
    </location>
</feature>
<evidence type="ECO:0000313" key="2">
    <source>
        <dbReference type="EMBL" id="MBG6136331.1"/>
    </source>
</evidence>
<organism evidence="2 3">
    <name type="scientific">Longispora fulva</name>
    <dbReference type="NCBI Taxonomy" id="619741"/>
    <lineage>
        <taxon>Bacteria</taxon>
        <taxon>Bacillati</taxon>
        <taxon>Actinomycetota</taxon>
        <taxon>Actinomycetes</taxon>
        <taxon>Micromonosporales</taxon>
        <taxon>Micromonosporaceae</taxon>
        <taxon>Longispora</taxon>
    </lineage>
</organism>
<dbReference type="EMBL" id="JADOUF010000001">
    <property type="protein sequence ID" value="MBG6136331.1"/>
    <property type="molecule type" value="Genomic_DNA"/>
</dbReference>
<protein>
    <submittedName>
        <fullName evidence="2">Uncharacterized protein</fullName>
    </submittedName>
</protein>
<comment type="caution">
    <text evidence="2">The sequence shown here is derived from an EMBL/GenBank/DDBJ whole genome shotgun (WGS) entry which is preliminary data.</text>
</comment>
<dbReference type="RefSeq" id="WP_197003322.1">
    <property type="nucleotide sequence ID" value="NZ_BONS01000036.1"/>
</dbReference>
<gene>
    <name evidence="2" type="ORF">IW245_002525</name>
</gene>